<evidence type="ECO:0000313" key="1">
    <source>
        <dbReference type="EMBL" id="KAJ1360858.1"/>
    </source>
</evidence>
<comment type="caution">
    <text evidence="1">The sequence shown here is derived from an EMBL/GenBank/DDBJ whole genome shotgun (WGS) entry which is preliminary data.</text>
</comment>
<sequence length="127" mass="14417">MVVEQQCWVIFCHYDDIAFLTFRDSALAVKAISLCRALSEKLVNCYDDDVGVHMLRPLSESLPHILIHVPDANVESVTNFDNKPTASGKQEKPAYLRPLPPINRRRAITSEPDNFEDFSLLFAEGRK</sequence>
<protein>
    <submittedName>
        <fullName evidence="1">Uncharacterized protein</fullName>
    </submittedName>
</protein>
<keyword evidence="2" id="KW-1185">Reference proteome</keyword>
<gene>
    <name evidence="1" type="ORF">KIN20_019951</name>
</gene>
<dbReference type="Proteomes" id="UP001196413">
    <property type="component" value="Unassembled WGS sequence"/>
</dbReference>
<dbReference type="EMBL" id="JAHQIW010003992">
    <property type="protein sequence ID" value="KAJ1360858.1"/>
    <property type="molecule type" value="Genomic_DNA"/>
</dbReference>
<evidence type="ECO:0000313" key="2">
    <source>
        <dbReference type="Proteomes" id="UP001196413"/>
    </source>
</evidence>
<organism evidence="1 2">
    <name type="scientific">Parelaphostrongylus tenuis</name>
    <name type="common">Meningeal worm</name>
    <dbReference type="NCBI Taxonomy" id="148309"/>
    <lineage>
        <taxon>Eukaryota</taxon>
        <taxon>Metazoa</taxon>
        <taxon>Ecdysozoa</taxon>
        <taxon>Nematoda</taxon>
        <taxon>Chromadorea</taxon>
        <taxon>Rhabditida</taxon>
        <taxon>Rhabditina</taxon>
        <taxon>Rhabditomorpha</taxon>
        <taxon>Strongyloidea</taxon>
        <taxon>Metastrongylidae</taxon>
        <taxon>Parelaphostrongylus</taxon>
    </lineage>
</organism>
<proteinExistence type="predicted"/>
<accession>A0AAD5MS89</accession>
<name>A0AAD5MS89_PARTN</name>
<reference evidence="1" key="1">
    <citation type="submission" date="2021-06" db="EMBL/GenBank/DDBJ databases">
        <title>Parelaphostrongylus tenuis whole genome reference sequence.</title>
        <authorList>
            <person name="Garwood T.J."/>
            <person name="Larsen P.A."/>
            <person name="Fountain-Jones N.M."/>
            <person name="Garbe J.R."/>
            <person name="Macchietto M.G."/>
            <person name="Kania S.A."/>
            <person name="Gerhold R.W."/>
            <person name="Richards J.E."/>
            <person name="Wolf T.M."/>
        </authorList>
    </citation>
    <scope>NUCLEOTIDE SEQUENCE</scope>
    <source>
        <strain evidence="1">MNPRO001-30</strain>
        <tissue evidence="1">Meninges</tissue>
    </source>
</reference>
<dbReference type="AlphaFoldDB" id="A0AAD5MS89"/>